<dbReference type="AlphaFoldDB" id="A0A317C4M3"/>
<evidence type="ECO:0000256" key="5">
    <source>
        <dbReference type="ARBA" id="ARBA00022837"/>
    </source>
</evidence>
<gene>
    <name evidence="10" type="ORF">DKW60_21735</name>
</gene>
<dbReference type="GO" id="GO:0009289">
    <property type="term" value="C:pilus"/>
    <property type="evidence" value="ECO:0007669"/>
    <property type="project" value="UniProtKB-SubCell"/>
</dbReference>
<dbReference type="RefSeq" id="WP_109839765.1">
    <property type="nucleotide sequence ID" value="NZ_QGKM01000096.1"/>
</dbReference>
<sequence length="1197" mass="130824">MSKKNNTWISYLILSASVLLGSSVCADDTEIFFSDDVSGVSHNVMFIIDGSGSMDTTVASSGKTRLEVMKGALNTVLENAPDNLNVGLMNYGEDQWRNKGHGVKFPISPINDPARPIVVDRMPVDEWDNISWWYSSIPEPSETITVRSYLSEITDWYWKDNWYMDKYGGTPAIDMPRKGATPIVDALYEAALYFRGEKISFGLGDAGYWTRWAAHPSTYEGDLIEWDTDSCLIQKTVTHSEPIDFENEDYSWYRCKSSADETAIPGYEHCPSTESCSTRSTEVCDDLTPGYCGVELEIDTSCPDGEWVPEICHSGYRDEVIEECTYDICEGQYLPEPDYISPIKQECQNNYIVLLSDGEPGNGGDQVENKTYQEIKAGTMPVLTDKSDATKEFSHVTCDANPDPSGFRAGICGPELTHFMSDSDHSDLDGTQRIQTYAIGFGLNGEANSEAYLKSLVTTDDATTPEVEGYFSAEDEVQLSKAFSEILAQISSSTTSFAAPGYSVNTSTGLSNEPVVYIPVFDKAKTPRWSGNLKKFTLGQNSAGKSVIQSKDGSPALNELGVFEDTATDLWSTASTGDGAVVTKGGAASLIDPNNRLAVSDISCSSDCDLSLINNKLVPENATDGGLITNQMLGLDDDATETERMTLINYIRGRTLNSETSEYDLHPRMGDMLHTEPVVITYKNNYKSTASADTKYNGQVIFAATNEGYLHAFDTTSGKELFAFMPQELLKNINTQYLNTGSGNHAYGIDGNMSLWRLDADKDGVISASAGDKAYLYFGLRRGGRSYYALDVTNPEQPKLMWKVKSTDNHFAKLGQSWSTPYLARIRVSDSEFKEVVMFTGGYDINQDIEDLSVRSNSDSMGNDIFIVDALTGRYIWSLHGGKDGATPNESASLLTHSIPGGARLLDMNNDGAIDRLYFADTKAQVWRLELPKGPVYDLDSAKLIKFASLAGNGQGNSRMIYNEPDIGLLRHGAKSWLTVSIGSGYRAHPANEAISDHFYVMLDGAVHVPLETKLKGEGDFTTLGTNDLVKLTVNDGVLSKGELGNKTIYDLESKVGWYLELPEHGEKVLSNAITTNGSVMFTTLVPGSGSAAAVGDPCVAPVTQGRFYSLNIVTGSPGNDLNDDDVINDTDLFEVVAANEIPGTPQPVFNAPVCEAEQCQQIVDIRVGKKNTPVVSYDSAYLESVYWAAPNTERGN</sequence>
<dbReference type="SUPFAM" id="SSF53300">
    <property type="entry name" value="vWA-like"/>
    <property type="match status" value="1"/>
</dbReference>
<feature type="signal peptide" evidence="7">
    <location>
        <begin position="1"/>
        <end position="26"/>
    </location>
</feature>
<reference evidence="10 11" key="1">
    <citation type="submission" date="2018-05" db="EMBL/GenBank/DDBJ databases">
        <title>Leucothrix arctica sp. nov., isolated from Arctic seawater.</title>
        <authorList>
            <person name="Choi A."/>
            <person name="Baek K."/>
        </authorList>
    </citation>
    <scope>NUCLEOTIDE SEQUENCE [LARGE SCALE GENOMIC DNA]</scope>
    <source>
        <strain evidence="10 11">JCM 18388</strain>
    </source>
</reference>
<feature type="domain" description="PilY1 beta-propeller" evidence="8">
    <location>
        <begin position="682"/>
        <end position="942"/>
    </location>
</feature>
<dbReference type="OrthoDB" id="7156875at2"/>
<evidence type="ECO:0000256" key="3">
    <source>
        <dbReference type="ARBA" id="ARBA00022558"/>
    </source>
</evidence>
<comment type="similarity">
    <text evidence="2">Belongs to the PilY1 family.</text>
</comment>
<evidence type="ECO:0008006" key="12">
    <source>
        <dbReference type="Google" id="ProtNLM"/>
    </source>
</evidence>
<protein>
    <recommendedName>
        <fullName evidence="12">VWFA domain-containing protein</fullName>
    </recommendedName>
</protein>
<keyword evidence="5" id="KW-0106">Calcium</keyword>
<dbReference type="SUPFAM" id="SSF50998">
    <property type="entry name" value="Quinoprotein alcohol dehydrogenase-like"/>
    <property type="match status" value="1"/>
</dbReference>
<organism evidence="10 11">
    <name type="scientific">Leucothrix pacifica</name>
    <dbReference type="NCBI Taxonomy" id="1247513"/>
    <lineage>
        <taxon>Bacteria</taxon>
        <taxon>Pseudomonadati</taxon>
        <taxon>Pseudomonadota</taxon>
        <taxon>Gammaproteobacteria</taxon>
        <taxon>Thiotrichales</taxon>
        <taxon>Thiotrichaceae</taxon>
        <taxon>Leucothrix</taxon>
    </lineage>
</organism>
<dbReference type="EMBL" id="QGKM01000096">
    <property type="protein sequence ID" value="PWQ92313.1"/>
    <property type="molecule type" value="Genomic_DNA"/>
</dbReference>
<evidence type="ECO:0000313" key="10">
    <source>
        <dbReference type="EMBL" id="PWQ92313.1"/>
    </source>
</evidence>
<keyword evidence="4" id="KW-0479">Metal-binding</keyword>
<dbReference type="InterPro" id="IPR036465">
    <property type="entry name" value="vWFA_dom_sf"/>
</dbReference>
<evidence type="ECO:0000259" key="9">
    <source>
        <dbReference type="Pfam" id="PF13519"/>
    </source>
</evidence>
<dbReference type="Pfam" id="PF13519">
    <property type="entry name" value="VWA_2"/>
    <property type="match status" value="1"/>
</dbReference>
<dbReference type="Gene3D" id="2.130.10.10">
    <property type="entry name" value="YVTN repeat-like/Quinoprotein amine dehydrogenase"/>
    <property type="match status" value="1"/>
</dbReference>
<dbReference type="GO" id="GO:0046872">
    <property type="term" value="F:metal ion binding"/>
    <property type="evidence" value="ECO:0007669"/>
    <property type="project" value="UniProtKB-KW"/>
</dbReference>
<evidence type="ECO:0000256" key="4">
    <source>
        <dbReference type="ARBA" id="ARBA00022723"/>
    </source>
</evidence>
<evidence type="ECO:0000256" key="2">
    <source>
        <dbReference type="ARBA" id="ARBA00008387"/>
    </source>
</evidence>
<dbReference type="Pfam" id="PF05567">
    <property type="entry name" value="T4P_PilY1"/>
    <property type="match status" value="1"/>
</dbReference>
<dbReference type="InterPro" id="IPR015943">
    <property type="entry name" value="WD40/YVTN_repeat-like_dom_sf"/>
</dbReference>
<accession>A0A317C4M3</accession>
<dbReference type="Proteomes" id="UP000245539">
    <property type="component" value="Unassembled WGS sequence"/>
</dbReference>
<comment type="subcellular location">
    <subcellularLocation>
        <location evidence="1">Fimbrium</location>
    </subcellularLocation>
</comment>
<dbReference type="Gene3D" id="3.40.50.410">
    <property type="entry name" value="von Willebrand factor, type A domain"/>
    <property type="match status" value="1"/>
</dbReference>
<keyword evidence="6" id="KW-0281">Fimbrium</keyword>
<proteinExistence type="inferred from homology"/>
<dbReference type="InterPro" id="IPR011047">
    <property type="entry name" value="Quinoprotein_ADH-like_sf"/>
</dbReference>
<evidence type="ECO:0000256" key="6">
    <source>
        <dbReference type="ARBA" id="ARBA00023263"/>
    </source>
</evidence>
<name>A0A317C4M3_9GAMM</name>
<comment type="caution">
    <text evidence="10">The sequence shown here is derived from an EMBL/GenBank/DDBJ whole genome shotgun (WGS) entry which is preliminary data.</text>
</comment>
<feature type="domain" description="VWFA" evidence="9">
    <location>
        <begin position="44"/>
        <end position="94"/>
    </location>
</feature>
<evidence type="ECO:0000256" key="7">
    <source>
        <dbReference type="SAM" id="SignalP"/>
    </source>
</evidence>
<dbReference type="InterPro" id="IPR002035">
    <property type="entry name" value="VWF_A"/>
</dbReference>
<keyword evidence="7" id="KW-0732">Signal</keyword>
<evidence type="ECO:0000259" key="8">
    <source>
        <dbReference type="Pfam" id="PF05567"/>
    </source>
</evidence>
<feature type="chain" id="PRO_5016274483" description="VWFA domain-containing protein" evidence="7">
    <location>
        <begin position="27"/>
        <end position="1197"/>
    </location>
</feature>
<evidence type="ECO:0000313" key="11">
    <source>
        <dbReference type="Proteomes" id="UP000245539"/>
    </source>
</evidence>
<keyword evidence="11" id="KW-1185">Reference proteome</keyword>
<evidence type="ECO:0000256" key="1">
    <source>
        <dbReference type="ARBA" id="ARBA00004561"/>
    </source>
</evidence>
<keyword evidence="3" id="KW-1029">Fimbrium biogenesis</keyword>
<dbReference type="InterPro" id="IPR008707">
    <property type="entry name" value="B-propeller_PilY1"/>
</dbReference>